<dbReference type="Pfam" id="PF13714">
    <property type="entry name" value="PEP_mutase"/>
    <property type="match status" value="1"/>
</dbReference>
<keyword evidence="3" id="KW-1185">Reference proteome</keyword>
<proteinExistence type="predicted"/>
<dbReference type="InterPro" id="IPR039556">
    <property type="entry name" value="ICL/PEPM"/>
</dbReference>
<protein>
    <submittedName>
        <fullName evidence="2">2-Methylisocitrate lyase, PEP mutase family</fullName>
    </submittedName>
</protein>
<keyword evidence="1" id="KW-0479">Metal-binding</keyword>
<keyword evidence="2" id="KW-0456">Lyase</keyword>
<dbReference type="Gene3D" id="3.20.20.60">
    <property type="entry name" value="Phosphoenolpyruvate-binding domains"/>
    <property type="match status" value="1"/>
</dbReference>
<dbReference type="CDD" id="cd00377">
    <property type="entry name" value="ICL_PEPM"/>
    <property type="match status" value="1"/>
</dbReference>
<dbReference type="OrthoDB" id="9780430at2"/>
<sequence>MAGADQRFHDLHDEGLLILANATDAGSARIVEAMGARAVATSSAALAWSWGYRDGNQLPLALLKASVEAMSRVLTVPLSVDIEGGYSDDPEAVGRVVEAVVAAGAVGINLEDGHSSPELLCRKIEAARRVSQAMGVNLFVNARTDVTLKALVPPEQQLEETQKRASLYAQAGANGIFAAGMVAAHDIGELCRSSPLPVNLMYRLELPETDTLRRLGVRRLSAGSAIAEFLYGANAGIAATFMQTGELSTRSLEAYTYRALNELMPPGAGSL</sequence>
<dbReference type="STRING" id="402385.SAMN05421848_3151"/>
<organism evidence="2 3">
    <name type="scientific">Kushneria avicenniae</name>
    <dbReference type="NCBI Taxonomy" id="402385"/>
    <lineage>
        <taxon>Bacteria</taxon>
        <taxon>Pseudomonadati</taxon>
        <taxon>Pseudomonadota</taxon>
        <taxon>Gammaproteobacteria</taxon>
        <taxon>Oceanospirillales</taxon>
        <taxon>Halomonadaceae</taxon>
        <taxon>Kushneria</taxon>
    </lineage>
</organism>
<dbReference type="EMBL" id="FOLY01000008">
    <property type="protein sequence ID" value="SFC88682.1"/>
    <property type="molecule type" value="Genomic_DNA"/>
</dbReference>
<reference evidence="3" key="1">
    <citation type="submission" date="2016-10" db="EMBL/GenBank/DDBJ databases">
        <authorList>
            <person name="Varghese N."/>
            <person name="Submissions S."/>
        </authorList>
    </citation>
    <scope>NUCLEOTIDE SEQUENCE [LARGE SCALE GENOMIC DNA]</scope>
    <source>
        <strain evidence="3">DSM 23439</strain>
    </source>
</reference>
<dbReference type="GO" id="GO:0046872">
    <property type="term" value="F:metal ion binding"/>
    <property type="evidence" value="ECO:0007669"/>
    <property type="project" value="UniProtKB-KW"/>
</dbReference>
<evidence type="ECO:0000313" key="3">
    <source>
        <dbReference type="Proteomes" id="UP000199046"/>
    </source>
</evidence>
<name>A0A1I1MUT6_9GAMM</name>
<dbReference type="RefSeq" id="WP_090136004.1">
    <property type="nucleotide sequence ID" value="NZ_FOLY01000008.1"/>
</dbReference>
<dbReference type="GO" id="GO:0016829">
    <property type="term" value="F:lyase activity"/>
    <property type="evidence" value="ECO:0007669"/>
    <property type="project" value="UniProtKB-KW"/>
</dbReference>
<dbReference type="InterPro" id="IPR015813">
    <property type="entry name" value="Pyrv/PenolPyrv_kinase-like_dom"/>
</dbReference>
<evidence type="ECO:0000313" key="2">
    <source>
        <dbReference type="EMBL" id="SFC88682.1"/>
    </source>
</evidence>
<evidence type="ECO:0000256" key="1">
    <source>
        <dbReference type="ARBA" id="ARBA00022723"/>
    </source>
</evidence>
<dbReference type="PANTHER" id="PTHR42905:SF16">
    <property type="entry name" value="CARBOXYPHOSPHONOENOLPYRUVATE PHOSPHONOMUTASE-LIKE PROTEIN (AFU_ORTHOLOGUE AFUA_5G07230)"/>
    <property type="match status" value="1"/>
</dbReference>
<dbReference type="AlphaFoldDB" id="A0A1I1MUT6"/>
<dbReference type="PANTHER" id="PTHR42905">
    <property type="entry name" value="PHOSPHOENOLPYRUVATE CARBOXYLASE"/>
    <property type="match status" value="1"/>
</dbReference>
<dbReference type="InterPro" id="IPR040442">
    <property type="entry name" value="Pyrv_kinase-like_dom_sf"/>
</dbReference>
<dbReference type="SUPFAM" id="SSF51621">
    <property type="entry name" value="Phosphoenolpyruvate/pyruvate domain"/>
    <property type="match status" value="1"/>
</dbReference>
<accession>A0A1I1MUT6</accession>
<gene>
    <name evidence="2" type="ORF">SAMN05421848_3151</name>
</gene>
<dbReference type="Proteomes" id="UP000199046">
    <property type="component" value="Unassembled WGS sequence"/>
</dbReference>